<dbReference type="EMBL" id="CACRUU010000021">
    <property type="protein sequence ID" value="VYT75852.1"/>
    <property type="molecule type" value="Genomic_DNA"/>
</dbReference>
<dbReference type="Pfam" id="PF19776">
    <property type="entry name" value="DUF6262"/>
    <property type="match status" value="1"/>
</dbReference>
<dbReference type="AlphaFoldDB" id="A0A6N2ZFS1"/>
<name>A0A6N2ZFS1_MEDGN</name>
<feature type="coiled-coil region" evidence="1">
    <location>
        <begin position="87"/>
        <end position="135"/>
    </location>
</feature>
<evidence type="ECO:0000313" key="2">
    <source>
        <dbReference type="EMBL" id="VYT75852.1"/>
    </source>
</evidence>
<keyword evidence="1" id="KW-0175">Coiled coil</keyword>
<gene>
    <name evidence="2" type="ORF">RGLFYP36_03130</name>
</gene>
<evidence type="ECO:0008006" key="3">
    <source>
        <dbReference type="Google" id="ProtNLM"/>
    </source>
</evidence>
<dbReference type="RefSeq" id="WP_227159614.1">
    <property type="nucleotide sequence ID" value="NZ_CACRUU010000021.1"/>
</dbReference>
<protein>
    <recommendedName>
        <fullName evidence="3">Transposase</fullName>
    </recommendedName>
</protein>
<organism evidence="2">
    <name type="scientific">Mediterraneibacter gnavus</name>
    <name type="common">Ruminococcus gnavus</name>
    <dbReference type="NCBI Taxonomy" id="33038"/>
    <lineage>
        <taxon>Bacteria</taxon>
        <taxon>Bacillati</taxon>
        <taxon>Bacillota</taxon>
        <taxon>Clostridia</taxon>
        <taxon>Lachnospirales</taxon>
        <taxon>Lachnospiraceae</taxon>
        <taxon>Mediterraneibacter</taxon>
    </lineage>
</organism>
<proteinExistence type="predicted"/>
<sequence length="140" mass="16280">MNYEKMIAVNRIESEQKIKLATMAIEQLIERGEYPSVTLLVKKTGLSRGFFYKNPEVRSRLDAALQSPSVSCRRIWSGSKDSKNDNTEALQMEIMEYKVRNRSLSQENEELRGQIEELKVQVEKLKGRIKKKELSMLKKL</sequence>
<dbReference type="InterPro" id="IPR046229">
    <property type="entry name" value="TnpC-like"/>
</dbReference>
<evidence type="ECO:0000256" key="1">
    <source>
        <dbReference type="SAM" id="Coils"/>
    </source>
</evidence>
<accession>A0A6N2ZFS1</accession>
<reference evidence="2" key="1">
    <citation type="submission" date="2019-11" db="EMBL/GenBank/DDBJ databases">
        <authorList>
            <person name="Feng L."/>
        </authorList>
    </citation>
    <scope>NUCLEOTIDE SEQUENCE</scope>
    <source>
        <strain evidence="2">RgnavusLFYP36</strain>
    </source>
</reference>